<dbReference type="InterPro" id="IPR017601">
    <property type="entry name" value="DGQHR-contain_dom"/>
</dbReference>
<dbReference type="NCBIfam" id="NF041060">
    <property type="entry name" value="DpdB"/>
    <property type="match status" value="1"/>
</dbReference>
<protein>
    <submittedName>
        <fullName evidence="1">TgtA5 cluster protein 1</fullName>
    </submittedName>
</protein>
<dbReference type="CDD" id="cd16413">
    <property type="entry name" value="DGQHR_domain"/>
    <property type="match status" value="1"/>
</dbReference>
<accession>A0A1R4G1I0</accession>
<evidence type="ECO:0000313" key="2">
    <source>
        <dbReference type="Proteomes" id="UP000195766"/>
    </source>
</evidence>
<dbReference type="Proteomes" id="UP000195766">
    <property type="component" value="Unassembled WGS sequence"/>
</dbReference>
<dbReference type="EMBL" id="FUIE01000045">
    <property type="protein sequence ID" value="SJM62100.1"/>
    <property type="molecule type" value="Genomic_DNA"/>
</dbReference>
<organism evidence="1 2">
    <name type="scientific">Brevundimonas diminuta 3F5N</name>
    <dbReference type="NCBI Taxonomy" id="1255603"/>
    <lineage>
        <taxon>Bacteria</taxon>
        <taxon>Pseudomonadati</taxon>
        <taxon>Pseudomonadota</taxon>
        <taxon>Alphaproteobacteria</taxon>
        <taxon>Caulobacterales</taxon>
        <taxon>Caulobacteraceae</taxon>
        <taxon>Brevundimonas</taxon>
    </lineage>
</organism>
<dbReference type="InterPro" id="IPR017642">
    <property type="entry name" value="DNA_S_mod_DndB"/>
</dbReference>
<dbReference type="RefSeq" id="WP_087140595.1">
    <property type="nucleotide sequence ID" value="NZ_FUIE01000045.1"/>
</dbReference>
<name>A0A1R4G1I0_BREDI</name>
<dbReference type="NCBIfam" id="TIGR03187">
    <property type="entry name" value="DGQHR"/>
    <property type="match status" value="1"/>
</dbReference>
<dbReference type="OrthoDB" id="237364at2"/>
<reference evidence="1 2" key="1">
    <citation type="submission" date="2017-02" db="EMBL/GenBank/DDBJ databases">
        <authorList>
            <person name="Peterson S.W."/>
        </authorList>
    </citation>
    <scope>NUCLEOTIDE SEQUENCE [LARGE SCALE GENOMIC DNA]</scope>
    <source>
        <strain evidence="1 2">3F5N</strain>
    </source>
</reference>
<dbReference type="AlphaFoldDB" id="A0A1R4G1I0"/>
<dbReference type="Pfam" id="PF14072">
    <property type="entry name" value="DndB"/>
    <property type="match status" value="1"/>
</dbReference>
<sequence>MTAQTLTFLAARARQSVEHDVLTFAATADQVLSFSEIDRVGRDAQGSLSGFQRPQIAGHIREIRDYLETDVAVLPNAIVVAFIEGNGVTLEDLDGGICRITLDLGADAPKGLVVDGQQRLTALSQTTRKDFQLFVSLLICRDEAELRRQFVLINNTRPLPKSLIYELLPTVDGLPNRMQSRQLAAQLTERLNFNASSSLQGQIHQHTNPSGVIKDTAIQKVLMNSLSDGVMRAMVKEINGQRQCFDLISEFYKAVQNVFPEAWWGHKSATSRLVGGSGIQAMGYVMETLALLDDARTWRDFARGLACLEGRTAWTEGSWDFGNGDVRHWKAINVTPTDVSLLARHLEGIVRRDVRARRAKLAETEAA</sequence>
<gene>
    <name evidence="1" type="ORF">FM111_08725</name>
</gene>
<proteinExistence type="predicted"/>
<evidence type="ECO:0000313" key="1">
    <source>
        <dbReference type="EMBL" id="SJM62100.1"/>
    </source>
</evidence>